<dbReference type="RefSeq" id="WP_345537282.1">
    <property type="nucleotide sequence ID" value="NZ_BAABGJ010000014.1"/>
</dbReference>
<feature type="domain" description="OmpR/PhoB-type" evidence="11">
    <location>
        <begin position="124"/>
        <end position="218"/>
    </location>
</feature>
<dbReference type="InterPro" id="IPR001789">
    <property type="entry name" value="Sig_transdc_resp-reg_receiver"/>
</dbReference>
<dbReference type="Proteomes" id="UP001500975">
    <property type="component" value="Unassembled WGS sequence"/>
</dbReference>
<dbReference type="InterPro" id="IPR039420">
    <property type="entry name" value="WalR-like"/>
</dbReference>
<evidence type="ECO:0000256" key="6">
    <source>
        <dbReference type="ARBA" id="ARBA00023125"/>
    </source>
</evidence>
<evidence type="ECO:0000256" key="3">
    <source>
        <dbReference type="ARBA" id="ARBA00022553"/>
    </source>
</evidence>
<keyword evidence="4" id="KW-0902">Two-component regulatory system</keyword>
<evidence type="ECO:0000256" key="7">
    <source>
        <dbReference type="ARBA" id="ARBA00023163"/>
    </source>
</evidence>
<name>A0ABP8HG19_9BURK</name>
<feature type="modified residue" description="4-aspartylphosphate" evidence="8">
    <location>
        <position position="51"/>
    </location>
</feature>
<dbReference type="SUPFAM" id="SSF52172">
    <property type="entry name" value="CheY-like"/>
    <property type="match status" value="1"/>
</dbReference>
<protein>
    <submittedName>
        <fullName evidence="12">Quorum sensing response regulator transcription factor QseB</fullName>
    </submittedName>
</protein>
<dbReference type="SMART" id="SM00862">
    <property type="entry name" value="Trans_reg_C"/>
    <property type="match status" value="1"/>
</dbReference>
<evidence type="ECO:0000256" key="5">
    <source>
        <dbReference type="ARBA" id="ARBA00023015"/>
    </source>
</evidence>
<keyword evidence="5" id="KW-0805">Transcription regulation</keyword>
<accession>A0ABP8HG19</accession>
<dbReference type="InterPro" id="IPR001867">
    <property type="entry name" value="OmpR/PhoB-type_DNA-bd"/>
</dbReference>
<evidence type="ECO:0000256" key="2">
    <source>
        <dbReference type="ARBA" id="ARBA00022490"/>
    </source>
</evidence>
<dbReference type="PANTHER" id="PTHR48111">
    <property type="entry name" value="REGULATOR OF RPOS"/>
    <property type="match status" value="1"/>
</dbReference>
<dbReference type="CDD" id="cd17624">
    <property type="entry name" value="REC_OmpR_PmrA-like"/>
    <property type="match status" value="1"/>
</dbReference>
<evidence type="ECO:0000313" key="12">
    <source>
        <dbReference type="EMBL" id="GAA4338783.1"/>
    </source>
</evidence>
<gene>
    <name evidence="12" type="primary">qseB</name>
    <name evidence="12" type="ORF">GCM10023165_17640</name>
</gene>
<dbReference type="Pfam" id="PF00486">
    <property type="entry name" value="Trans_reg_C"/>
    <property type="match status" value="1"/>
</dbReference>
<dbReference type="InterPro" id="IPR036388">
    <property type="entry name" value="WH-like_DNA-bd_sf"/>
</dbReference>
<proteinExistence type="predicted"/>
<keyword evidence="7" id="KW-0804">Transcription</keyword>
<dbReference type="Pfam" id="PF00072">
    <property type="entry name" value="Response_reg"/>
    <property type="match status" value="1"/>
</dbReference>
<evidence type="ECO:0000259" key="11">
    <source>
        <dbReference type="PROSITE" id="PS51755"/>
    </source>
</evidence>
<evidence type="ECO:0000256" key="4">
    <source>
        <dbReference type="ARBA" id="ARBA00023012"/>
    </source>
</evidence>
<reference evidence="13" key="1">
    <citation type="journal article" date="2019" name="Int. J. Syst. Evol. Microbiol.">
        <title>The Global Catalogue of Microorganisms (GCM) 10K type strain sequencing project: providing services to taxonomists for standard genome sequencing and annotation.</title>
        <authorList>
            <consortium name="The Broad Institute Genomics Platform"/>
            <consortium name="The Broad Institute Genome Sequencing Center for Infectious Disease"/>
            <person name="Wu L."/>
            <person name="Ma J."/>
        </authorList>
    </citation>
    <scope>NUCLEOTIDE SEQUENCE [LARGE SCALE GENOMIC DNA]</scope>
    <source>
        <strain evidence="13">JCM 17804</strain>
    </source>
</reference>
<feature type="domain" description="Response regulatory" evidence="10">
    <location>
        <begin position="2"/>
        <end position="116"/>
    </location>
</feature>
<sequence length="223" mass="24618">MRILLAEDDHLLGDGLRAGLLQLGFQVDWVRDGPAAERELRANPYAAAVLDLTLPGKDGLHVLAAVRQARVDLPVLVLTARDAVTDRIRGLDVGADDYVVKPVDLQELAARLRALVRRSHGQPQGCLSAHDVVLDPAARAVRKGGEAVTLATREFDLLYTLMLNAGRVLSREQLERQLYSWGREVESNTIEVHVHRLRRKLGNALIQTVRGVGYMLMRSSDPS</sequence>
<dbReference type="PANTHER" id="PTHR48111:SF35">
    <property type="entry name" value="TRANSCRIPTIONAL REGULATORY PROTEIN QSEB"/>
    <property type="match status" value="1"/>
</dbReference>
<organism evidence="12 13">
    <name type="scientific">Variovorax defluvii</name>
    <dbReference type="NCBI Taxonomy" id="913761"/>
    <lineage>
        <taxon>Bacteria</taxon>
        <taxon>Pseudomonadati</taxon>
        <taxon>Pseudomonadota</taxon>
        <taxon>Betaproteobacteria</taxon>
        <taxon>Burkholderiales</taxon>
        <taxon>Comamonadaceae</taxon>
        <taxon>Variovorax</taxon>
    </lineage>
</organism>
<keyword evidence="6 9" id="KW-0238">DNA-binding</keyword>
<dbReference type="SMART" id="SM00448">
    <property type="entry name" value="REC"/>
    <property type="match status" value="1"/>
</dbReference>
<dbReference type="EMBL" id="BAABGJ010000014">
    <property type="protein sequence ID" value="GAA4338783.1"/>
    <property type="molecule type" value="Genomic_DNA"/>
</dbReference>
<dbReference type="CDD" id="cd00383">
    <property type="entry name" value="trans_reg_C"/>
    <property type="match status" value="1"/>
</dbReference>
<keyword evidence="3 8" id="KW-0597">Phosphoprotein</keyword>
<evidence type="ECO:0000256" key="1">
    <source>
        <dbReference type="ARBA" id="ARBA00004496"/>
    </source>
</evidence>
<dbReference type="PROSITE" id="PS51755">
    <property type="entry name" value="OMPR_PHOB"/>
    <property type="match status" value="1"/>
</dbReference>
<evidence type="ECO:0000313" key="13">
    <source>
        <dbReference type="Proteomes" id="UP001500975"/>
    </source>
</evidence>
<comment type="subcellular location">
    <subcellularLocation>
        <location evidence="1">Cytoplasm</location>
    </subcellularLocation>
</comment>
<comment type="caution">
    <text evidence="12">The sequence shown here is derived from an EMBL/GenBank/DDBJ whole genome shotgun (WGS) entry which is preliminary data.</text>
</comment>
<keyword evidence="2" id="KW-0963">Cytoplasm</keyword>
<dbReference type="InterPro" id="IPR011006">
    <property type="entry name" value="CheY-like_superfamily"/>
</dbReference>
<evidence type="ECO:0000259" key="10">
    <source>
        <dbReference type="PROSITE" id="PS50110"/>
    </source>
</evidence>
<dbReference type="PROSITE" id="PS50110">
    <property type="entry name" value="RESPONSE_REGULATORY"/>
    <property type="match status" value="1"/>
</dbReference>
<dbReference type="Gene3D" id="3.40.50.2300">
    <property type="match status" value="1"/>
</dbReference>
<feature type="DNA-binding region" description="OmpR/PhoB-type" evidence="9">
    <location>
        <begin position="124"/>
        <end position="218"/>
    </location>
</feature>
<evidence type="ECO:0000256" key="9">
    <source>
        <dbReference type="PROSITE-ProRule" id="PRU01091"/>
    </source>
</evidence>
<evidence type="ECO:0000256" key="8">
    <source>
        <dbReference type="PROSITE-ProRule" id="PRU00169"/>
    </source>
</evidence>
<dbReference type="Gene3D" id="6.10.250.690">
    <property type="match status" value="1"/>
</dbReference>
<keyword evidence="13" id="KW-1185">Reference proteome</keyword>
<dbReference type="Gene3D" id="1.10.10.10">
    <property type="entry name" value="Winged helix-like DNA-binding domain superfamily/Winged helix DNA-binding domain"/>
    <property type="match status" value="1"/>
</dbReference>